<evidence type="ECO:0000313" key="14">
    <source>
        <dbReference type="Proteomes" id="UP001642540"/>
    </source>
</evidence>
<evidence type="ECO:0000256" key="6">
    <source>
        <dbReference type="ARBA" id="ARBA00022989"/>
    </source>
</evidence>
<reference evidence="13 14" key="1">
    <citation type="submission" date="2024-08" db="EMBL/GenBank/DDBJ databases">
        <authorList>
            <person name="Cucini C."/>
            <person name="Frati F."/>
        </authorList>
    </citation>
    <scope>NUCLEOTIDE SEQUENCE [LARGE SCALE GENOMIC DNA]</scope>
</reference>
<keyword evidence="14" id="KW-1185">Reference proteome</keyword>
<keyword evidence="5" id="KW-0735">Signal-anchor</keyword>
<dbReference type="PROSITE" id="PS50231">
    <property type="entry name" value="RICIN_B_LECTIN"/>
    <property type="match status" value="1"/>
</dbReference>
<evidence type="ECO:0000256" key="5">
    <source>
        <dbReference type="ARBA" id="ARBA00022968"/>
    </source>
</evidence>
<proteinExistence type="inferred from homology"/>
<dbReference type="InterPro" id="IPR035992">
    <property type="entry name" value="Ricin_B-like_lectins"/>
</dbReference>
<keyword evidence="10" id="KW-0808">Transferase</keyword>
<dbReference type="EC" id="2.4.1.-" evidence="10"/>
<comment type="subcellular location">
    <subcellularLocation>
        <location evidence="1 10">Golgi apparatus membrane</location>
        <topology evidence="1 10">Single-pass type II membrane protein</topology>
    </subcellularLocation>
</comment>
<evidence type="ECO:0000256" key="1">
    <source>
        <dbReference type="ARBA" id="ARBA00004323"/>
    </source>
</evidence>
<dbReference type="SUPFAM" id="SSF53448">
    <property type="entry name" value="Nucleotide-diphospho-sugar transferases"/>
    <property type="match status" value="1"/>
</dbReference>
<keyword evidence="4 10" id="KW-0430">Lectin</keyword>
<dbReference type="PANTHER" id="PTHR11675">
    <property type="entry name" value="N-ACETYLGALACTOSAMINYLTRANSFERASE"/>
    <property type="match status" value="1"/>
</dbReference>
<keyword evidence="3 10" id="KW-0812">Transmembrane</keyword>
<evidence type="ECO:0000256" key="9">
    <source>
        <dbReference type="ARBA" id="ARBA00023157"/>
    </source>
</evidence>
<dbReference type="Gene3D" id="3.90.550.10">
    <property type="entry name" value="Spore Coat Polysaccharide Biosynthesis Protein SpsA, Chain A"/>
    <property type="match status" value="1"/>
</dbReference>
<name>A0ABP1PWW2_9HEXA</name>
<keyword evidence="8 10" id="KW-0472">Membrane</keyword>
<protein>
    <recommendedName>
        <fullName evidence="10">Polypeptide N-acetylgalactosaminyltransferase</fullName>
        <ecNumber evidence="10">2.4.1.-</ecNumber>
    </recommendedName>
    <alternativeName>
        <fullName evidence="10">Protein-UDP acetylgalactosaminyltransferase</fullName>
    </alternativeName>
</protein>
<dbReference type="InterPro" id="IPR029044">
    <property type="entry name" value="Nucleotide-diphossugar_trans"/>
</dbReference>
<keyword evidence="9 10" id="KW-1015">Disulfide bond</keyword>
<dbReference type="InterPro" id="IPR001173">
    <property type="entry name" value="Glyco_trans_2-like"/>
</dbReference>
<feature type="region of interest" description="Disordered" evidence="11">
    <location>
        <begin position="30"/>
        <end position="139"/>
    </location>
</feature>
<keyword evidence="10" id="KW-0464">Manganese</keyword>
<sequence length="637" mass="70949">MFLKRNTKVFILVAVIWLCGVLYFTTTRPNISEDSSSGNANKPVAEALTGGGTGSVPGETFQFGGDHNSIQRDGTLDTKVRSTSTPSSHGGHNVPSKVINGYSSSSLSSNYKSPGAGSSTWVTNNRGQDSHSSTLHQQTGFSNGVVTDPFEFFDQEVYLHGDKVQRGQDAYGKTKFNQVASDNLPIGRSIPDTRHPMCRKREYDVAHLQPTSVIITFHNEARSTLLRTIASVLNRSPVHLIHEIILVDDASPNADDGALLAQVHKVKVLRNHKREGLMRSRVKGADAASAPILTFLDSHCECNEGWLEPLLQLVTFNRTHVVSPVIDVINMDDFRYVAASAELRGGFDWNLVFKWEYLSPTERREFARDPTQVIRTPIIAGGLFSINREYFETLGKYDMQMDVWGGENLEISFRVWQCGGTLEIVPCSRVGHVFRKQHPYSFPGGSGAVFAKNTRRAAEVWMDEYKNFYYAKVPLAKAVPFGNIDDRLAIRDRLKCKPFKWYLKNVYPDLKIPQAAMYPSGALQQGHRCIDTMGRSAYHTAQVYQCHGEGGNQEWSLTKSGLIQHDEICLSMPTSLYVGAPVVLTPCDDASKWYYSKDKLIQSQDKPGFCISASADSSNLVSAICDPDDYLQKFEFN</sequence>
<dbReference type="PANTHER" id="PTHR11675:SF119">
    <property type="entry name" value="POLYPEPTIDE N-ACETYLGALACTOSAMINYLTRANSFERASE 2"/>
    <property type="match status" value="1"/>
</dbReference>
<dbReference type="InterPro" id="IPR045885">
    <property type="entry name" value="GalNAc-T"/>
</dbReference>
<accession>A0ABP1PWW2</accession>
<evidence type="ECO:0000256" key="4">
    <source>
        <dbReference type="ARBA" id="ARBA00022734"/>
    </source>
</evidence>
<evidence type="ECO:0000256" key="2">
    <source>
        <dbReference type="ARBA" id="ARBA00005680"/>
    </source>
</evidence>
<feature type="domain" description="Ricin B lectin" evidence="12">
    <location>
        <begin position="514"/>
        <end position="637"/>
    </location>
</feature>
<feature type="compositionally biased region" description="Polar residues" evidence="11">
    <location>
        <begin position="81"/>
        <end position="90"/>
    </location>
</feature>
<dbReference type="CDD" id="cd23434">
    <property type="entry name" value="beta-trefoil_Ricin_GALNT2"/>
    <property type="match status" value="1"/>
</dbReference>
<dbReference type="InterPro" id="IPR000772">
    <property type="entry name" value="Ricin_B_lectin"/>
</dbReference>
<feature type="compositionally biased region" description="Polar residues" evidence="11">
    <location>
        <begin position="110"/>
        <end position="139"/>
    </location>
</feature>
<gene>
    <name evidence="13" type="ORF">ODALV1_LOCUS4712</name>
</gene>
<evidence type="ECO:0000259" key="12">
    <source>
        <dbReference type="SMART" id="SM00458"/>
    </source>
</evidence>
<dbReference type="SUPFAM" id="SSF50370">
    <property type="entry name" value="Ricin B-like lectins"/>
    <property type="match status" value="1"/>
</dbReference>
<evidence type="ECO:0000256" key="3">
    <source>
        <dbReference type="ARBA" id="ARBA00022692"/>
    </source>
</evidence>
<evidence type="ECO:0000256" key="10">
    <source>
        <dbReference type="RuleBase" id="RU361242"/>
    </source>
</evidence>
<comment type="similarity">
    <text evidence="2 10">Belongs to the glycosyltransferase 2 family. GalNAc-T subfamily.</text>
</comment>
<evidence type="ECO:0000313" key="13">
    <source>
        <dbReference type="EMBL" id="CAL8080698.1"/>
    </source>
</evidence>
<evidence type="ECO:0000256" key="8">
    <source>
        <dbReference type="ARBA" id="ARBA00023136"/>
    </source>
</evidence>
<dbReference type="Pfam" id="PF00652">
    <property type="entry name" value="Ricin_B_lectin"/>
    <property type="match status" value="1"/>
</dbReference>
<dbReference type="Gene3D" id="2.80.10.50">
    <property type="match status" value="1"/>
</dbReference>
<keyword evidence="7 10" id="KW-0333">Golgi apparatus</keyword>
<evidence type="ECO:0000256" key="11">
    <source>
        <dbReference type="SAM" id="MobiDB-lite"/>
    </source>
</evidence>
<keyword evidence="10" id="KW-0328">Glycosyltransferase</keyword>
<evidence type="ECO:0000256" key="7">
    <source>
        <dbReference type="ARBA" id="ARBA00023034"/>
    </source>
</evidence>
<feature type="compositionally biased region" description="Polar residues" evidence="11">
    <location>
        <begin position="30"/>
        <end position="40"/>
    </location>
</feature>
<dbReference type="EMBL" id="CAXLJM020000014">
    <property type="protein sequence ID" value="CAL8080698.1"/>
    <property type="molecule type" value="Genomic_DNA"/>
</dbReference>
<keyword evidence="6 10" id="KW-1133">Transmembrane helix</keyword>
<comment type="cofactor">
    <cofactor evidence="10">
        <name>Mn(2+)</name>
        <dbReference type="ChEBI" id="CHEBI:29035"/>
    </cofactor>
</comment>
<dbReference type="Pfam" id="PF00535">
    <property type="entry name" value="Glycos_transf_2"/>
    <property type="match status" value="1"/>
</dbReference>
<dbReference type="Proteomes" id="UP001642540">
    <property type="component" value="Unassembled WGS sequence"/>
</dbReference>
<comment type="pathway">
    <text evidence="10">Protein modification; protein glycosylation.</text>
</comment>
<feature type="transmembrane region" description="Helical" evidence="10">
    <location>
        <begin position="9"/>
        <end position="26"/>
    </location>
</feature>
<organism evidence="13 14">
    <name type="scientific">Orchesella dallaii</name>
    <dbReference type="NCBI Taxonomy" id="48710"/>
    <lineage>
        <taxon>Eukaryota</taxon>
        <taxon>Metazoa</taxon>
        <taxon>Ecdysozoa</taxon>
        <taxon>Arthropoda</taxon>
        <taxon>Hexapoda</taxon>
        <taxon>Collembola</taxon>
        <taxon>Entomobryomorpha</taxon>
        <taxon>Entomobryoidea</taxon>
        <taxon>Orchesellidae</taxon>
        <taxon>Orchesellinae</taxon>
        <taxon>Orchesella</taxon>
    </lineage>
</organism>
<comment type="caution">
    <text evidence="13">The sequence shown here is derived from an EMBL/GenBank/DDBJ whole genome shotgun (WGS) entry which is preliminary data.</text>
</comment>
<dbReference type="CDD" id="cd02510">
    <property type="entry name" value="pp-GalNAc-T"/>
    <property type="match status" value="1"/>
</dbReference>
<dbReference type="SMART" id="SM00458">
    <property type="entry name" value="RICIN"/>
    <property type="match status" value="1"/>
</dbReference>